<evidence type="ECO:0000256" key="4">
    <source>
        <dbReference type="ARBA" id="ARBA00010525"/>
    </source>
</evidence>
<evidence type="ECO:0000256" key="6">
    <source>
        <dbReference type="ARBA" id="ARBA00013179"/>
    </source>
</evidence>
<evidence type="ECO:0000256" key="11">
    <source>
        <dbReference type="ARBA" id="ARBA00022729"/>
    </source>
</evidence>
<evidence type="ECO:0000256" key="12">
    <source>
        <dbReference type="ARBA" id="ARBA00022801"/>
    </source>
</evidence>
<keyword evidence="13 20" id="KW-0106">Calcium</keyword>
<keyword evidence="23" id="KW-1185">Reference proteome</keyword>
<dbReference type="CDD" id="cd00541">
    <property type="entry name" value="OMPLA"/>
    <property type="match status" value="1"/>
</dbReference>
<dbReference type="Pfam" id="PF02253">
    <property type="entry name" value="PLA1"/>
    <property type="match status" value="1"/>
</dbReference>
<dbReference type="EC" id="3.1.1.4" evidence="7"/>
<dbReference type="Proteomes" id="UP000000442">
    <property type="component" value="Chromosome"/>
</dbReference>
<keyword evidence="11 21" id="KW-0732">Signal</keyword>
<evidence type="ECO:0000256" key="10">
    <source>
        <dbReference type="ARBA" id="ARBA00022723"/>
    </source>
</evidence>
<dbReference type="EMBL" id="CP001087">
    <property type="protein sequence ID" value="ACN14146.1"/>
    <property type="molecule type" value="Genomic_DNA"/>
</dbReference>
<evidence type="ECO:0000256" key="8">
    <source>
        <dbReference type="ARBA" id="ARBA00022452"/>
    </source>
</evidence>
<evidence type="ECO:0000256" key="9">
    <source>
        <dbReference type="ARBA" id="ARBA00022692"/>
    </source>
</evidence>
<evidence type="ECO:0000256" key="2">
    <source>
        <dbReference type="ARBA" id="ARBA00001604"/>
    </source>
</evidence>
<keyword evidence="10 20" id="KW-0479">Metal-binding</keyword>
<dbReference type="SUPFAM" id="SSF56931">
    <property type="entry name" value="Outer membrane phospholipase A (OMPLA)"/>
    <property type="match status" value="1"/>
</dbReference>
<keyword evidence="15" id="KW-0443">Lipid metabolism</keyword>
<dbReference type="GO" id="GO:0046872">
    <property type="term" value="F:metal ion binding"/>
    <property type="evidence" value="ECO:0007669"/>
    <property type="project" value="UniProtKB-KW"/>
</dbReference>
<feature type="binding site" description="in dimeric form" evidence="20">
    <location>
        <position position="266"/>
    </location>
    <ligand>
        <name>Ca(2+)</name>
        <dbReference type="ChEBI" id="CHEBI:29108"/>
        <label>1</label>
    </ligand>
</feature>
<name>C0QL60_DESAH</name>
<feature type="binding site" description="in dimeric form" evidence="20">
    <location>
        <position position="178"/>
    </location>
    <ligand>
        <name>Ca(2+)</name>
        <dbReference type="ChEBI" id="CHEBI:29108"/>
        <label>1</label>
    </ligand>
</feature>
<proteinExistence type="inferred from homology"/>
<feature type="binding site" description="in dimeric form" evidence="20">
    <location>
        <position position="219"/>
    </location>
    <ligand>
        <name>Ca(2+)</name>
        <dbReference type="ChEBI" id="CHEBI:29108"/>
        <label>1</label>
    </ligand>
</feature>
<comment type="cofactor">
    <cofactor evidence="20">
        <name>Ca(2+)</name>
        <dbReference type="ChEBI" id="CHEBI:29108"/>
    </cofactor>
    <text evidence="20">Binds 1 Ca(2+) ion per monomer.</text>
</comment>
<dbReference type="GO" id="GO:0008970">
    <property type="term" value="F:phospholipase A1 activity"/>
    <property type="evidence" value="ECO:0007669"/>
    <property type="project" value="UniProtKB-EC"/>
</dbReference>
<evidence type="ECO:0000256" key="18">
    <source>
        <dbReference type="ARBA" id="ARBA00032375"/>
    </source>
</evidence>
<dbReference type="PROSITE" id="PS51257">
    <property type="entry name" value="PROKAR_LIPOPROTEIN"/>
    <property type="match status" value="1"/>
</dbReference>
<evidence type="ECO:0000256" key="16">
    <source>
        <dbReference type="ARBA" id="ARBA00023136"/>
    </source>
</evidence>
<dbReference type="InterPro" id="IPR003187">
    <property type="entry name" value="PLipase_A1"/>
</dbReference>
<dbReference type="PRINTS" id="PR01486">
    <property type="entry name" value="PHPHLIPASEA1"/>
</dbReference>
<comment type="catalytic activity">
    <reaction evidence="2">
        <text>a 1,2-diacyl-sn-glycero-3-phosphocholine + H2O = a 1-acyl-sn-glycero-3-phosphocholine + a fatty acid + H(+)</text>
        <dbReference type="Rhea" id="RHEA:15801"/>
        <dbReference type="ChEBI" id="CHEBI:15377"/>
        <dbReference type="ChEBI" id="CHEBI:15378"/>
        <dbReference type="ChEBI" id="CHEBI:28868"/>
        <dbReference type="ChEBI" id="CHEBI:57643"/>
        <dbReference type="ChEBI" id="CHEBI:58168"/>
        <dbReference type="EC" id="3.1.1.4"/>
    </reaction>
</comment>
<dbReference type="EC" id="3.1.1.32" evidence="6"/>
<feature type="binding site" description="in dimeric form" evidence="20">
    <location>
        <position position="224"/>
    </location>
    <ligand>
        <name>Ca(2+)</name>
        <dbReference type="ChEBI" id="CHEBI:29108"/>
        <label>1</label>
    </ligand>
</feature>
<reference evidence="22 23" key="1">
    <citation type="journal article" date="2009" name="Environ. Microbiol.">
        <title>Genome sequence of Desulfobacterium autotrophicum HRM2, a marine sulfate reducer oxidizing organic carbon completely to carbon dioxide.</title>
        <authorList>
            <person name="Strittmatter A.W."/>
            <person name="Liesegang H."/>
            <person name="Rabus R."/>
            <person name="Decker I."/>
            <person name="Amann J."/>
            <person name="Andres S."/>
            <person name="Henne A."/>
            <person name="Fricke W.F."/>
            <person name="Martinez-Arias R."/>
            <person name="Bartels D."/>
            <person name="Goesmann A."/>
            <person name="Krause L."/>
            <person name="Puehler A."/>
            <person name="Klenk H.P."/>
            <person name="Richter M."/>
            <person name="Schuler M."/>
            <person name="Gloeckner F.O."/>
            <person name="Meyerdierks A."/>
            <person name="Gottschalk G."/>
            <person name="Amann R."/>
        </authorList>
    </citation>
    <scope>NUCLEOTIDE SEQUENCE [LARGE SCALE GENOMIC DNA]</scope>
    <source>
        <strain evidence="23">ATCC 43914 / DSM 3382 / HRM2</strain>
    </source>
</reference>
<dbReference type="eggNOG" id="COG2829">
    <property type="taxonomic scope" value="Bacteria"/>
</dbReference>
<dbReference type="GO" id="GO:0016042">
    <property type="term" value="P:lipid catabolic process"/>
    <property type="evidence" value="ECO:0007669"/>
    <property type="project" value="UniProtKB-KW"/>
</dbReference>
<comment type="subunit">
    <text evidence="5">Homodimer; dimerization is reversible, and the dimeric form is the active one.</text>
</comment>
<keyword evidence="16" id="KW-0472">Membrane</keyword>
<feature type="signal peptide" evidence="21">
    <location>
        <begin position="1"/>
        <end position="30"/>
    </location>
</feature>
<evidence type="ECO:0000256" key="17">
    <source>
        <dbReference type="ARBA" id="ARBA00023237"/>
    </source>
</evidence>
<keyword evidence="12 22" id="KW-0378">Hydrolase</keyword>
<dbReference type="AlphaFoldDB" id="C0QL60"/>
<protein>
    <recommendedName>
        <fullName evidence="18">Phosphatidylcholine 1-acylhydrolase</fullName>
        <ecNumber evidence="6">3.1.1.32</ecNumber>
        <ecNumber evidence="7">3.1.1.4</ecNumber>
    </recommendedName>
</protein>
<gene>
    <name evidence="22" type="primary">pldA</name>
    <name evidence="22" type="ordered locus">HRM2_10340</name>
</gene>
<comment type="subcellular location">
    <subcellularLocation>
        <location evidence="3">Cell outer membrane</location>
        <topology evidence="3">Multi-pass membrane protein</topology>
    </subcellularLocation>
</comment>
<feature type="chain" id="PRO_5039914862" description="Phosphatidylcholine 1-acylhydrolase" evidence="21">
    <location>
        <begin position="31"/>
        <end position="353"/>
    </location>
</feature>
<evidence type="ECO:0000256" key="13">
    <source>
        <dbReference type="ARBA" id="ARBA00022837"/>
    </source>
</evidence>
<dbReference type="Gene3D" id="2.40.230.10">
    <property type="entry name" value="Phospholipase A1"/>
    <property type="match status" value="1"/>
</dbReference>
<dbReference type="InterPro" id="IPR036541">
    <property type="entry name" value="PLipase_A1_sf"/>
</dbReference>
<evidence type="ECO:0000256" key="15">
    <source>
        <dbReference type="ARBA" id="ARBA00023098"/>
    </source>
</evidence>
<feature type="active site" description="Nucleophile" evidence="19">
    <location>
        <position position="216"/>
    </location>
</feature>
<evidence type="ECO:0000256" key="20">
    <source>
        <dbReference type="PIRSR" id="PIRSR603187-2"/>
    </source>
</evidence>
<dbReference type="STRING" id="177437.HRM2_10340"/>
<evidence type="ECO:0000256" key="7">
    <source>
        <dbReference type="ARBA" id="ARBA00013278"/>
    </source>
</evidence>
<dbReference type="OrthoDB" id="188433at2"/>
<dbReference type="PANTHER" id="PTHR40457:SF1">
    <property type="entry name" value="PHOSPHOLIPASE A1"/>
    <property type="match status" value="1"/>
</dbReference>
<evidence type="ECO:0000256" key="14">
    <source>
        <dbReference type="ARBA" id="ARBA00022963"/>
    </source>
</evidence>
<dbReference type="HOGENOM" id="CLU_045813_0_0_7"/>
<sequence length="353" mass="40951">MILMVRFRKAMFFLGAVVFLSCMLPAVSRAEVQDNLSQCAAIEDDLLRLQCYDGMANRGSASVEKAEPVNKLDTCVAPVAKPSYLSRLWELDRDQSRGEFAIRMHRSNYILPFSFNFSPNEDPIKDGFPGRKVQKSEATFQLSFKTKLWEDIGGKNNVDLWLGYTQRSFWQVYNVDQSSPFRETNYEPELLLNLPMELNVLGMTLRTINFGMNHQSNGRAESLSRSWNRIVANFGFERKGLFSTHDSLVVELKSWYRIPEDSESDDNPDIEDYLGYGEIRTSYFWKNYRYSMMVRNNLDDDENRGAIQLDWSFPLNNRISGYLQYYLGYGESLLDYNHSVNRVGLGFILTEWN</sequence>
<dbReference type="PANTHER" id="PTHR40457">
    <property type="entry name" value="PHOSPHOLIPASE A1"/>
    <property type="match status" value="1"/>
</dbReference>
<evidence type="ECO:0000313" key="23">
    <source>
        <dbReference type="Proteomes" id="UP000000442"/>
    </source>
</evidence>
<keyword evidence="9" id="KW-0812">Transmembrane</keyword>
<feature type="active site" description="Proton acceptor" evidence="19">
    <location>
        <position position="214"/>
    </location>
</feature>
<dbReference type="GO" id="GO:0004623">
    <property type="term" value="F:phospholipase A2 activity"/>
    <property type="evidence" value="ECO:0007669"/>
    <property type="project" value="UniProtKB-EC"/>
</dbReference>
<keyword evidence="8" id="KW-1134">Transmembrane beta strand</keyword>
<keyword evidence="14" id="KW-0442">Lipid degradation</keyword>
<evidence type="ECO:0000256" key="1">
    <source>
        <dbReference type="ARBA" id="ARBA00000111"/>
    </source>
</evidence>
<evidence type="ECO:0000256" key="19">
    <source>
        <dbReference type="PIRSR" id="PIRSR603187-1"/>
    </source>
</evidence>
<dbReference type="KEGG" id="dat:HRM2_10340"/>
<evidence type="ECO:0000313" key="22">
    <source>
        <dbReference type="EMBL" id="ACN14146.1"/>
    </source>
</evidence>
<comment type="catalytic activity">
    <reaction evidence="1">
        <text>a 1,2-diacyl-sn-glycero-3-phosphocholine + H2O = a 2-acyl-sn-glycero-3-phosphocholine + a fatty acid + H(+)</text>
        <dbReference type="Rhea" id="RHEA:18689"/>
        <dbReference type="ChEBI" id="CHEBI:15377"/>
        <dbReference type="ChEBI" id="CHEBI:15378"/>
        <dbReference type="ChEBI" id="CHEBI:28868"/>
        <dbReference type="ChEBI" id="CHEBI:57643"/>
        <dbReference type="ChEBI" id="CHEBI:57875"/>
        <dbReference type="EC" id="3.1.1.32"/>
    </reaction>
</comment>
<evidence type="ECO:0000256" key="5">
    <source>
        <dbReference type="ARBA" id="ARBA00011702"/>
    </source>
</evidence>
<comment type="similarity">
    <text evidence="4">Belongs to the phospholipase A1 family.</text>
</comment>
<dbReference type="GO" id="GO:0009279">
    <property type="term" value="C:cell outer membrane"/>
    <property type="evidence" value="ECO:0007669"/>
    <property type="project" value="UniProtKB-SubCell"/>
</dbReference>
<evidence type="ECO:0000256" key="21">
    <source>
        <dbReference type="SAM" id="SignalP"/>
    </source>
</evidence>
<keyword evidence="17" id="KW-0998">Cell outer membrane</keyword>
<organism evidence="22 23">
    <name type="scientific">Desulforapulum autotrophicum (strain ATCC 43914 / DSM 3382 / VKM B-1955 / HRM2)</name>
    <name type="common">Desulfobacterium autotrophicum</name>
    <dbReference type="NCBI Taxonomy" id="177437"/>
    <lineage>
        <taxon>Bacteria</taxon>
        <taxon>Pseudomonadati</taxon>
        <taxon>Thermodesulfobacteriota</taxon>
        <taxon>Desulfobacteria</taxon>
        <taxon>Desulfobacterales</taxon>
        <taxon>Desulfobacteraceae</taxon>
        <taxon>Desulforapulum</taxon>
    </lineage>
</organism>
<accession>C0QL60</accession>
<evidence type="ECO:0000256" key="3">
    <source>
        <dbReference type="ARBA" id="ARBA00004571"/>
    </source>
</evidence>